<dbReference type="PROSITE" id="PS00650">
    <property type="entry name" value="G_PROTEIN_RECEP_F2_2"/>
    <property type="match status" value="1"/>
</dbReference>
<feature type="transmembrane region" description="Helical" evidence="10">
    <location>
        <begin position="781"/>
        <end position="804"/>
    </location>
</feature>
<evidence type="ECO:0000256" key="4">
    <source>
        <dbReference type="ARBA" id="ARBA00022729"/>
    </source>
</evidence>
<evidence type="ECO:0000256" key="7">
    <source>
        <dbReference type="ARBA" id="ARBA00023157"/>
    </source>
</evidence>
<dbReference type="EMBL" id="CALNXJ010000071">
    <property type="protein sequence ID" value="CAH3159242.1"/>
    <property type="molecule type" value="Genomic_DNA"/>
</dbReference>
<protein>
    <submittedName>
        <fullName evidence="13">Uncharacterized protein</fullName>
    </submittedName>
</protein>
<keyword evidence="7" id="KW-1015">Disulfide bond</keyword>
<feature type="domain" description="G-protein coupled receptors family 2 profile 2" evidence="12">
    <location>
        <begin position="779"/>
        <end position="1019"/>
    </location>
</feature>
<comment type="subcellular location">
    <subcellularLocation>
        <location evidence="1">Membrane</location>
        <topology evidence="1">Multi-pass membrane protein</topology>
    </subcellularLocation>
</comment>
<dbReference type="InterPro" id="IPR000832">
    <property type="entry name" value="GPCR_2_secretin-like"/>
</dbReference>
<evidence type="ECO:0000256" key="8">
    <source>
        <dbReference type="ARBA" id="ARBA00023180"/>
    </source>
</evidence>
<dbReference type="InterPro" id="IPR057244">
    <property type="entry name" value="GAIN_B"/>
</dbReference>
<dbReference type="Proteomes" id="UP001159428">
    <property type="component" value="Unassembled WGS sequence"/>
</dbReference>
<keyword evidence="6 10" id="KW-0472">Membrane</keyword>
<gene>
    <name evidence="13" type="ORF">PMEA_00031959</name>
</gene>
<dbReference type="GO" id="GO:0004930">
    <property type="term" value="F:G protein-coupled receptor activity"/>
    <property type="evidence" value="ECO:0007669"/>
    <property type="project" value="InterPro"/>
</dbReference>
<feature type="transmembrane region" description="Helical" evidence="10">
    <location>
        <begin position="883"/>
        <end position="905"/>
    </location>
</feature>
<dbReference type="PRINTS" id="PR00249">
    <property type="entry name" value="GPCRSECRETIN"/>
</dbReference>
<dbReference type="PANTHER" id="PTHR12011:SF347">
    <property type="entry name" value="FI21270P1-RELATED"/>
    <property type="match status" value="1"/>
</dbReference>
<proteinExistence type="inferred from homology"/>
<evidence type="ECO:0000256" key="1">
    <source>
        <dbReference type="ARBA" id="ARBA00004141"/>
    </source>
</evidence>
<evidence type="ECO:0000256" key="10">
    <source>
        <dbReference type="SAM" id="Phobius"/>
    </source>
</evidence>
<evidence type="ECO:0000256" key="3">
    <source>
        <dbReference type="ARBA" id="ARBA00022692"/>
    </source>
</evidence>
<evidence type="ECO:0000259" key="12">
    <source>
        <dbReference type="PROSITE" id="PS50261"/>
    </source>
</evidence>
<feature type="transmembrane region" description="Helical" evidence="10">
    <location>
        <begin position="21"/>
        <end position="41"/>
    </location>
</feature>
<keyword evidence="5 10" id="KW-1133">Transmembrane helix</keyword>
<name>A0AAU9XVQ9_9CNID</name>
<feature type="compositionally biased region" description="Low complexity" evidence="9">
    <location>
        <begin position="525"/>
        <end position="535"/>
    </location>
</feature>
<evidence type="ECO:0000259" key="11">
    <source>
        <dbReference type="PROSITE" id="PS50221"/>
    </source>
</evidence>
<organism evidence="13 14">
    <name type="scientific">Pocillopora meandrina</name>
    <dbReference type="NCBI Taxonomy" id="46732"/>
    <lineage>
        <taxon>Eukaryota</taxon>
        <taxon>Metazoa</taxon>
        <taxon>Cnidaria</taxon>
        <taxon>Anthozoa</taxon>
        <taxon>Hexacorallia</taxon>
        <taxon>Scleractinia</taxon>
        <taxon>Astrocoeniina</taxon>
        <taxon>Pocilloporidae</taxon>
        <taxon>Pocillopora</taxon>
    </lineage>
</organism>
<keyword evidence="14" id="KW-1185">Reference proteome</keyword>
<keyword evidence="4" id="KW-0732">Signal</keyword>
<dbReference type="InterPro" id="IPR000203">
    <property type="entry name" value="GPS"/>
</dbReference>
<reference evidence="13 14" key="1">
    <citation type="submission" date="2022-05" db="EMBL/GenBank/DDBJ databases">
        <authorList>
            <consortium name="Genoscope - CEA"/>
            <person name="William W."/>
        </authorList>
    </citation>
    <scope>NUCLEOTIDE SEQUENCE [LARGE SCALE GENOMIC DNA]</scope>
</reference>
<dbReference type="Pfam" id="PF00002">
    <property type="entry name" value="7tm_2"/>
    <property type="match status" value="1"/>
</dbReference>
<feature type="transmembrane region" description="Helical" evidence="10">
    <location>
        <begin position="995"/>
        <end position="1017"/>
    </location>
</feature>
<comment type="similarity">
    <text evidence="2">Belongs to the G-protein coupled receptor 2 family. Adhesion G-protein coupled receptor (ADGR) subfamily.</text>
</comment>
<accession>A0AAU9XVQ9</accession>
<evidence type="ECO:0000256" key="9">
    <source>
        <dbReference type="SAM" id="MobiDB-lite"/>
    </source>
</evidence>
<dbReference type="GO" id="GO:0005886">
    <property type="term" value="C:plasma membrane"/>
    <property type="evidence" value="ECO:0007669"/>
    <property type="project" value="TreeGrafter"/>
</dbReference>
<evidence type="ECO:0000256" key="5">
    <source>
        <dbReference type="ARBA" id="ARBA00022989"/>
    </source>
</evidence>
<dbReference type="InterPro" id="IPR017981">
    <property type="entry name" value="GPCR_2-like_7TM"/>
</dbReference>
<dbReference type="FunFam" id="1.20.1070.10:FF:000058">
    <property type="entry name" value="Adhesion G protein-coupled receptor F5"/>
    <property type="match status" value="1"/>
</dbReference>
<dbReference type="Gene3D" id="2.60.220.50">
    <property type="match status" value="1"/>
</dbReference>
<keyword evidence="3 10" id="KW-0812">Transmembrane</keyword>
<evidence type="ECO:0000256" key="2">
    <source>
        <dbReference type="ARBA" id="ARBA00007343"/>
    </source>
</evidence>
<evidence type="ECO:0000313" key="13">
    <source>
        <dbReference type="EMBL" id="CAH3159242.1"/>
    </source>
</evidence>
<dbReference type="SMART" id="SM00303">
    <property type="entry name" value="GPS"/>
    <property type="match status" value="1"/>
</dbReference>
<dbReference type="GO" id="GO:0007166">
    <property type="term" value="P:cell surface receptor signaling pathway"/>
    <property type="evidence" value="ECO:0007669"/>
    <property type="project" value="InterPro"/>
</dbReference>
<feature type="transmembrane region" description="Helical" evidence="10">
    <location>
        <begin position="816"/>
        <end position="836"/>
    </location>
</feature>
<feature type="domain" description="GAIN-B" evidence="11">
    <location>
        <begin position="619"/>
        <end position="769"/>
    </location>
</feature>
<keyword evidence="8" id="KW-0325">Glycoprotein</keyword>
<feature type="transmembrane region" description="Helical" evidence="10">
    <location>
        <begin position="925"/>
        <end position="948"/>
    </location>
</feature>
<dbReference type="PROSITE" id="PS50221">
    <property type="entry name" value="GAIN_B"/>
    <property type="match status" value="1"/>
</dbReference>
<comment type="caution">
    <text evidence="13">The sequence shown here is derived from an EMBL/GenBank/DDBJ whole genome shotgun (WGS) entry which is preliminary data.</text>
</comment>
<dbReference type="AlphaFoldDB" id="A0AAU9XVQ9"/>
<dbReference type="PANTHER" id="PTHR12011">
    <property type="entry name" value="ADHESION G-PROTEIN COUPLED RECEPTOR"/>
    <property type="match status" value="1"/>
</dbReference>
<dbReference type="Gene3D" id="1.20.1070.10">
    <property type="entry name" value="Rhodopsin 7-helix transmembrane proteins"/>
    <property type="match status" value="2"/>
</dbReference>
<dbReference type="InterPro" id="IPR046338">
    <property type="entry name" value="GAIN_dom_sf"/>
</dbReference>
<dbReference type="PROSITE" id="PS50261">
    <property type="entry name" value="G_PROTEIN_RECEP_F2_4"/>
    <property type="match status" value="1"/>
</dbReference>
<feature type="region of interest" description="Disordered" evidence="9">
    <location>
        <begin position="509"/>
        <end position="535"/>
    </location>
</feature>
<evidence type="ECO:0000313" key="14">
    <source>
        <dbReference type="Proteomes" id="UP001159428"/>
    </source>
</evidence>
<feature type="transmembrane region" description="Helical" evidence="10">
    <location>
        <begin position="968"/>
        <end position="989"/>
    </location>
</feature>
<dbReference type="InterPro" id="IPR017983">
    <property type="entry name" value="GPCR_2_secretin-like_CS"/>
</dbReference>
<dbReference type="SUPFAM" id="SSF81321">
    <property type="entry name" value="Family A G protein-coupled receptor-like"/>
    <property type="match status" value="1"/>
</dbReference>
<evidence type="ECO:0000256" key="6">
    <source>
        <dbReference type="ARBA" id="ARBA00023136"/>
    </source>
</evidence>
<feature type="transmembrane region" description="Helical" evidence="10">
    <location>
        <begin position="848"/>
        <end position="871"/>
    </location>
</feature>
<sequence length="1075" mass="118952">MAKMQPTGDKQILQIRLGIRACVVIIPLLGVTWLFGLLTPLHKAFNYVFTILNSTQIRERFKRKVSTVFPSATNGNSTKKNSHVNMSFWVHGNVCNNDAFDLDCTKDNYSCHLLHSNANSCSCLGIGCKQTCKSLAKECEMVLKCSGGDCEQTCNAKTCKLNCSGGKCKFQKCDDKGDVCEMNLECSEGDCEQTCNAKTCKLNCSGGKCKFQKCYDKGDVCEMDLECSGGDCEQTCKAKTCKLNCSGGKCKFQKCDDKGDVCEMNLECSGGDCEQTCSAKTCKLNCSRGQCKKQECDDETDFCEMYLECSGGDCEQTCNAKTCNLNCSRGQCKKQECDDETDFCEMYLECSGGDCEQTCNAKTCNLNCSRGQCKKQECDDETDFCEMYLECSGGDCEQTCNAKTCNLNCGGGQCRKQQCKNKVEMCNMHCNAIDCTQTCDAVTCHISRTWPTSPQGWVSCSGNGDYCGSLMSSLDSYPLTQGIFSTKNGGDKRCTCTKCLRSFCSSSDSYRSDLISSAPSTATQESESISTKSSESSSLQAAASSSLPSSIWTSTLEVLKNLANGSVSKLGEIDSRRNNSLKEAMRVFEDFIDNFMNITTPIKGQLNDGGEETRRESIFKVAVAFEEFALNYGKYHLNGTNPSTSITSQTMGSVIVGCVYKDLHVLLLRNQSTGKETNTSRYVNTRIMTAAMNPKPEKLRRDAILKFRNLQVVKEEQHCMFWSGFKNSPDGFSEEGCHVDHSRSNSKETVCSCNHLTHFAVLVDFSGSTKLSENDVAILEIITYVGLSLSIIGILSTITLYSFLTDVRQPLSQIRVSLAVALGAGQIFFLSGINATENKAVCVIVAVIMQYLLMAAFCWMLVEGIYLYLFVVKVYNINTKMHMYHVMSWGFPLVMVAISLSIAAGKEGIQSYTSDKFCWISSANNLIWIFVTFVIAIEVINILILTRVIREMTRMQPTGDQQSQQLRVGIRACMVMIPLLGITWLFGLLSPLHKAFSYIFTILNSTQGFLIFVLHCVRNSQIRERFKRKVNTVFPSTNNGNSAKRSSQVNPSDVGDTWVAELQSFNEFEMEKHSA</sequence>